<evidence type="ECO:0000313" key="5">
    <source>
        <dbReference type="EMBL" id="MRW84059.1"/>
    </source>
</evidence>
<dbReference type="InterPro" id="IPR011050">
    <property type="entry name" value="Pectin_lyase_fold/virulence"/>
</dbReference>
<dbReference type="InterPro" id="IPR051262">
    <property type="entry name" value="SMP-30/CGR1_Lactonase"/>
</dbReference>
<keyword evidence="2" id="KW-0732">Signal</keyword>
<dbReference type="InterPro" id="IPR011042">
    <property type="entry name" value="6-blade_b-propeller_TolB-like"/>
</dbReference>
<feature type="domain" description="Rhamnogalacturonase A/B/Epimerase-like pectate lyase" evidence="4">
    <location>
        <begin position="41"/>
        <end position="284"/>
    </location>
</feature>
<feature type="domain" description="SMP-30/Gluconolactonase/LRE-like region" evidence="3">
    <location>
        <begin position="941"/>
        <end position="994"/>
    </location>
</feature>
<dbReference type="PANTHER" id="PTHR47572">
    <property type="entry name" value="LIPOPROTEIN-RELATED"/>
    <property type="match status" value="1"/>
</dbReference>
<organism evidence="5 6">
    <name type="scientific">Duganella aquatilis</name>
    <dbReference type="NCBI Taxonomy" id="2666082"/>
    <lineage>
        <taxon>Bacteria</taxon>
        <taxon>Pseudomonadati</taxon>
        <taxon>Pseudomonadota</taxon>
        <taxon>Betaproteobacteria</taxon>
        <taxon>Burkholderiales</taxon>
        <taxon>Oxalobacteraceae</taxon>
        <taxon>Telluria group</taxon>
        <taxon>Duganella</taxon>
    </lineage>
</organism>
<feature type="signal peptide" evidence="2">
    <location>
        <begin position="1"/>
        <end position="21"/>
    </location>
</feature>
<comment type="caution">
    <text evidence="5">The sequence shown here is derived from an EMBL/GenBank/DDBJ whole genome shotgun (WGS) entry which is preliminary data.</text>
</comment>
<dbReference type="Gene3D" id="2.120.10.30">
    <property type="entry name" value="TolB, C-terminal domain"/>
    <property type="match status" value="2"/>
</dbReference>
<evidence type="ECO:0000259" key="4">
    <source>
        <dbReference type="Pfam" id="PF12708"/>
    </source>
</evidence>
<dbReference type="AlphaFoldDB" id="A0A844D9R4"/>
<feature type="domain" description="Rhamnogalacturonase A/B/Epimerase-like pectate lyase" evidence="4">
    <location>
        <begin position="379"/>
        <end position="433"/>
    </location>
</feature>
<dbReference type="InterPro" id="IPR024535">
    <property type="entry name" value="RHGA/B-epi-like_pectate_lyase"/>
</dbReference>
<reference evidence="5 6" key="1">
    <citation type="submission" date="2019-11" db="EMBL/GenBank/DDBJ databases">
        <title>Novel species isolated from a subtropical stream in China.</title>
        <authorList>
            <person name="Lu H."/>
        </authorList>
    </citation>
    <scope>NUCLEOTIDE SEQUENCE [LARGE SCALE GENOMIC DNA]</scope>
    <source>
        <strain evidence="5 6">FT26W</strain>
    </source>
</reference>
<dbReference type="SUPFAM" id="SSF51126">
    <property type="entry name" value="Pectin lyase-like"/>
    <property type="match status" value="2"/>
</dbReference>
<dbReference type="Pfam" id="PF12708">
    <property type="entry name" value="Pect-lyase_RHGA_epim"/>
    <property type="match status" value="2"/>
</dbReference>
<dbReference type="SUPFAM" id="SSF63829">
    <property type="entry name" value="Calcium-dependent phosphotriesterase"/>
    <property type="match status" value="1"/>
</dbReference>
<dbReference type="PANTHER" id="PTHR47572:SF4">
    <property type="entry name" value="LACTONASE DRP35"/>
    <property type="match status" value="1"/>
</dbReference>
<protein>
    <submittedName>
        <fullName evidence="5">Gluconolaconase</fullName>
    </submittedName>
</protein>
<evidence type="ECO:0000256" key="2">
    <source>
        <dbReference type="SAM" id="SignalP"/>
    </source>
</evidence>
<dbReference type="Proteomes" id="UP000439986">
    <property type="component" value="Unassembled WGS sequence"/>
</dbReference>
<name>A0A844D9R4_9BURK</name>
<accession>A0A844D9R4</accession>
<keyword evidence="6" id="KW-1185">Reference proteome</keyword>
<feature type="chain" id="PRO_5032347669" evidence="2">
    <location>
        <begin position="22"/>
        <end position="1006"/>
    </location>
</feature>
<sequence>MKPILNVLAAAALAVPLLAHAASISAYQTMPDDPRAVKVKAVGDGRADDSAAIQEALDAASNKGEGGVVFLPSGRYRITRSLLVPLAVRLYGVGPTRPELVLGAKTPGFQKGVANMVVFTGGDQYTVGKVPVPVKSAVPYSENVRDANSATFYSAMSNVDFEIGDGNPAAAAVRLRTAQHSYLSHMDFHIGSGLAGVYMVGNESFDLKFYGGRYGILTEKTSPAWQYTLMDSTFEGQRDAAIRGHEAGLTLINTTIRNTPVGIEIDRGYGDWLWGKDVRFENVSKAAVVISNEDNVYTQVGFDNALARNVPVFARFRDSGKTVAGYGPSYQVSEFNYGLMLPGLGSVGKFATSVKGAALKALPAARAPVMRTLPSTKEWASVRSFGAVGDGVTDDTAAVQKAIDSSRVVYLPQGFYMVQDTIRMKADTVLVGLHPGVTQLVLPNGSAAYAGADGPKALLESAKGGDAIVSGFGLATGEVNPRATALLWRAGADSLVDDIRIQGGHGTRLYDGKRRDPYQKTANFDPIQHWDRQYPSIWVTDGGGGTFVACWSPSTFAQAGFYVSNTRTPGRVYELSAEHHVRAEIVLDNVENWEFLAPQTEQEVRDGMDAVSLEIRNSRNITFANYHAYRVTRSIKPAVSAVKMSNSGNIRFRNVHVNAESGFATCDDNGCGTYLRASKYPFENTLQDLTSKQEVREHEFAMLDIGTDVPRAAPVSGKVDKLEDGFYSIAGATVDSKGQLYFVDRRFNRIYSWSKERGLAVVRDAPLDPVNLAIDKSGAMMVVSSFGAEGTVYSFDPAQPAGPITVIKPTPVKAHAGARVVVPVNFWQNGEFRDQLNVDTYEFTTLAEMFARDVAQPKQREYVSPDGSLVLPAYRVFKQGPSDHLGYRFSDTLDTHGLVSAGANGRVVFTNGSENRTFSGVIGAGGGITDLKLAANRGGESAALDRNGNVYVANGQVFVYAPDGKEIGRIDVPERPLQLIFGGADGRTLFILTHHALYAAGDIHAQ</sequence>
<keyword evidence="1" id="KW-0378">Hydrolase</keyword>
<dbReference type="GO" id="GO:0016787">
    <property type="term" value="F:hydrolase activity"/>
    <property type="evidence" value="ECO:0007669"/>
    <property type="project" value="UniProtKB-KW"/>
</dbReference>
<evidence type="ECO:0000256" key="1">
    <source>
        <dbReference type="ARBA" id="ARBA00022801"/>
    </source>
</evidence>
<dbReference type="EMBL" id="WKJL01000004">
    <property type="protein sequence ID" value="MRW84059.1"/>
    <property type="molecule type" value="Genomic_DNA"/>
</dbReference>
<proteinExistence type="predicted"/>
<dbReference type="RefSeq" id="WP_154357119.1">
    <property type="nucleotide sequence ID" value="NZ_WKJL01000004.1"/>
</dbReference>
<dbReference type="Pfam" id="PF08450">
    <property type="entry name" value="SGL"/>
    <property type="match status" value="1"/>
</dbReference>
<dbReference type="Gene3D" id="2.160.20.10">
    <property type="entry name" value="Single-stranded right-handed beta-helix, Pectin lyase-like"/>
    <property type="match status" value="2"/>
</dbReference>
<dbReference type="InterPro" id="IPR012334">
    <property type="entry name" value="Pectin_lyas_fold"/>
</dbReference>
<dbReference type="InterPro" id="IPR013658">
    <property type="entry name" value="SGL"/>
</dbReference>
<evidence type="ECO:0000313" key="6">
    <source>
        <dbReference type="Proteomes" id="UP000439986"/>
    </source>
</evidence>
<gene>
    <name evidence="5" type="ORF">GJ698_08100</name>
</gene>
<evidence type="ECO:0000259" key="3">
    <source>
        <dbReference type="Pfam" id="PF08450"/>
    </source>
</evidence>